<protein>
    <submittedName>
        <fullName evidence="6">Transcriptional regulator, LysR family</fullName>
    </submittedName>
</protein>
<comment type="similarity">
    <text evidence="1">Belongs to the LysR transcriptional regulatory family.</text>
</comment>
<dbReference type="EMBL" id="CP002343">
    <property type="protein sequence ID" value="ADU50060.1"/>
    <property type="molecule type" value="Genomic_DNA"/>
</dbReference>
<dbReference type="GO" id="GO:0032993">
    <property type="term" value="C:protein-DNA complex"/>
    <property type="evidence" value="ECO:0007669"/>
    <property type="project" value="TreeGrafter"/>
</dbReference>
<feature type="domain" description="HTH lysR-type" evidence="5">
    <location>
        <begin position="1"/>
        <end position="58"/>
    </location>
</feature>
<dbReference type="InterPro" id="IPR005119">
    <property type="entry name" value="LysR_subst-bd"/>
</dbReference>
<dbReference type="STRING" id="710696.Intca_3587"/>
<dbReference type="InterPro" id="IPR036388">
    <property type="entry name" value="WH-like_DNA-bd_sf"/>
</dbReference>
<dbReference type="GO" id="GO:0003677">
    <property type="term" value="F:DNA binding"/>
    <property type="evidence" value="ECO:0007669"/>
    <property type="project" value="UniProtKB-KW"/>
</dbReference>
<reference evidence="6 7" key="1">
    <citation type="journal article" date="2010" name="Stand. Genomic Sci.">
        <title>Complete genome sequence of Intrasporangium calvum type strain (7 KIP).</title>
        <authorList>
            <person name="Del Rio T.G."/>
            <person name="Chertkov O."/>
            <person name="Yasawong M."/>
            <person name="Lucas S."/>
            <person name="Deshpande S."/>
            <person name="Cheng J.F."/>
            <person name="Detter C."/>
            <person name="Tapia R."/>
            <person name="Han C."/>
            <person name="Goodwin L."/>
            <person name="Pitluck S."/>
            <person name="Liolios K."/>
            <person name="Ivanova N."/>
            <person name="Mavromatis K."/>
            <person name="Pati A."/>
            <person name="Chen A."/>
            <person name="Palaniappan K."/>
            <person name="Land M."/>
            <person name="Hauser L."/>
            <person name="Chang Y.J."/>
            <person name="Jeffries C.D."/>
            <person name="Rohde M."/>
            <person name="Pukall R."/>
            <person name="Sikorski J."/>
            <person name="Goker M."/>
            <person name="Woyke T."/>
            <person name="Bristow J."/>
            <person name="Eisen J.A."/>
            <person name="Markowitz V."/>
            <person name="Hugenholtz P."/>
            <person name="Kyrpides N.C."/>
            <person name="Klenk H.P."/>
            <person name="Lapidus A."/>
        </authorList>
    </citation>
    <scope>NUCLEOTIDE SEQUENCE [LARGE SCALE GENOMIC DNA]</scope>
    <source>
        <strain evidence="7">ATCC 23552 / DSM 43043 / JCM 3097 / NBRC 12989 / 7 KIP</strain>
    </source>
</reference>
<organism evidence="6 7">
    <name type="scientific">Intrasporangium calvum (strain ATCC 23552 / DSM 43043 / JCM 3097 / NBRC 12989 / NCIMB 10167 / NRRL B-3866 / 7 KIP)</name>
    <dbReference type="NCBI Taxonomy" id="710696"/>
    <lineage>
        <taxon>Bacteria</taxon>
        <taxon>Bacillati</taxon>
        <taxon>Actinomycetota</taxon>
        <taxon>Actinomycetes</taxon>
        <taxon>Micrococcales</taxon>
        <taxon>Intrasporangiaceae</taxon>
        <taxon>Intrasporangium</taxon>
    </lineage>
</organism>
<evidence type="ECO:0000313" key="6">
    <source>
        <dbReference type="EMBL" id="ADU50060.1"/>
    </source>
</evidence>
<proteinExistence type="inferred from homology"/>
<dbReference type="InterPro" id="IPR011991">
    <property type="entry name" value="ArsR-like_HTH"/>
</dbReference>
<dbReference type="InterPro" id="IPR000847">
    <property type="entry name" value="LysR_HTH_N"/>
</dbReference>
<dbReference type="Gene3D" id="1.10.10.10">
    <property type="entry name" value="Winged helix-like DNA-binding domain superfamily/Winged helix DNA-binding domain"/>
    <property type="match status" value="1"/>
</dbReference>
<dbReference type="InterPro" id="IPR036390">
    <property type="entry name" value="WH_DNA-bd_sf"/>
</dbReference>
<dbReference type="RefSeq" id="WP_013494367.1">
    <property type="nucleotide sequence ID" value="NC_014830.1"/>
</dbReference>
<evidence type="ECO:0000256" key="2">
    <source>
        <dbReference type="ARBA" id="ARBA00023015"/>
    </source>
</evidence>
<evidence type="ECO:0000259" key="5">
    <source>
        <dbReference type="PROSITE" id="PS50931"/>
    </source>
</evidence>
<dbReference type="CDD" id="cd05466">
    <property type="entry name" value="PBP2_LTTR_substrate"/>
    <property type="match status" value="1"/>
</dbReference>
<evidence type="ECO:0000313" key="7">
    <source>
        <dbReference type="Proteomes" id="UP000008914"/>
    </source>
</evidence>
<dbReference type="eggNOG" id="COG0583">
    <property type="taxonomic scope" value="Bacteria"/>
</dbReference>
<keyword evidence="7" id="KW-1185">Reference proteome</keyword>
<dbReference type="CDD" id="cd00090">
    <property type="entry name" value="HTH_ARSR"/>
    <property type="match status" value="1"/>
</dbReference>
<name>E6S6P3_INTC7</name>
<dbReference type="GO" id="GO:0003700">
    <property type="term" value="F:DNA-binding transcription factor activity"/>
    <property type="evidence" value="ECO:0007669"/>
    <property type="project" value="InterPro"/>
</dbReference>
<dbReference type="PANTHER" id="PTHR30346">
    <property type="entry name" value="TRANSCRIPTIONAL DUAL REGULATOR HCAR-RELATED"/>
    <property type="match status" value="1"/>
</dbReference>
<keyword evidence="4" id="KW-0804">Transcription</keyword>
<dbReference type="SUPFAM" id="SSF46785">
    <property type="entry name" value="Winged helix' DNA-binding domain"/>
    <property type="match status" value="1"/>
</dbReference>
<dbReference type="KEGG" id="ica:Intca_3587"/>
<evidence type="ECO:0000256" key="1">
    <source>
        <dbReference type="ARBA" id="ARBA00009437"/>
    </source>
</evidence>
<evidence type="ECO:0000256" key="4">
    <source>
        <dbReference type="ARBA" id="ARBA00023163"/>
    </source>
</evidence>
<accession>E6S6P3</accession>
<keyword evidence="2" id="KW-0805">Transcription regulation</keyword>
<gene>
    <name evidence="6" type="ordered locus">Intca_3587</name>
</gene>
<dbReference type="Pfam" id="PF00126">
    <property type="entry name" value="HTH_1"/>
    <property type="match status" value="1"/>
</dbReference>
<dbReference type="PROSITE" id="PS50931">
    <property type="entry name" value="HTH_LYSR"/>
    <property type="match status" value="1"/>
</dbReference>
<dbReference type="PANTHER" id="PTHR30346:SF29">
    <property type="entry name" value="LYSR SUBSTRATE-BINDING"/>
    <property type="match status" value="1"/>
</dbReference>
<dbReference type="Proteomes" id="UP000008914">
    <property type="component" value="Chromosome"/>
</dbReference>
<evidence type="ECO:0000256" key="3">
    <source>
        <dbReference type="ARBA" id="ARBA00023125"/>
    </source>
</evidence>
<sequence>MEVRRLALLRELARRSTVTEVARAVSLTPTAVSQQLKLLEREAGVPLLRRVGRRLELTAAGRVLVNASTDLEVSLARLHGQWDAYRGELRGTVRLAVFPTAAQLLLPGTVRQLQAWPDVVLDIVETDVHGDRYPGLVDDVDLVVGHHATELAEPAVGPGPPRATSRRPRTWEGLAVTELVVEPLDVAVSPAHRLSARASVRLDDVRRERWVSVPAGWPFDDALQRWFAGGDGEPVVAHRFTDLRLQEAFVAADLGIALLPRFAADDRDGQRLVLLPTQDLALGRRVAVLSRRDHAERAVTVLVRDALVAEARSLTSARETAPAGP</sequence>
<keyword evidence="3" id="KW-0238">DNA-binding</keyword>
<dbReference type="Gene3D" id="3.40.190.10">
    <property type="entry name" value="Periplasmic binding protein-like II"/>
    <property type="match status" value="2"/>
</dbReference>
<dbReference type="Pfam" id="PF03466">
    <property type="entry name" value="LysR_substrate"/>
    <property type="match status" value="1"/>
</dbReference>
<dbReference type="OrthoDB" id="4131546at2"/>
<dbReference type="HOGENOM" id="CLU_039613_6_0_11"/>
<dbReference type="SUPFAM" id="SSF53850">
    <property type="entry name" value="Periplasmic binding protein-like II"/>
    <property type="match status" value="1"/>
</dbReference>
<dbReference type="AlphaFoldDB" id="E6S6P3"/>